<sequence length="559" mass="62830">MTINKSQGQTLSQVSVHLQRPCFSHGQLYVALSRAKKASKVSVHTVIPPIPYAIGHTKNVVSYDVLRLAGIILGRSLTEMEPPCMCLEELTPETKFYKINVIVAHKGRPQVDRKKRIVFQNFILEDAKNNKIRCTLFGGDQVEAFEDIIELKGQYEITNGPLNVLEEPWDSNYDVVAVVLFVEEQPREIISSNGRRNYVREIVIIDQSNVQPVTVSVWNELTEGDCEQLRNWAGTFQVVGFTSLRPVTRRGFSLTSGMSTRIIHNPKGDRANVLREWAYLYMTMLMDKQARVLQVKYPSNNKLLLTIAEVGLKKACNAVQDERFWLRVTIPYPSLDKLHTYVGCNTCSAPCDIPGGAHYQCSICKKIDRTASYRVYFEFEAADGTGTMSFTALNDDTEKLFGMTASEINSCKTTGNLAVADHIQFLVETKSVLIKIGPTTELSRYNVLNWQVKGLEVERTTPDSIVKATLKKLDEELNDLLDRSEEIKYSDNNELTVFYSEDAAFASVASVAQPTLFSRYFGVHMSFPEHETKGEHSGASTNIALEEEDNKMGVATPHK</sequence>
<evidence type="ECO:0000256" key="1">
    <source>
        <dbReference type="SAM" id="MobiDB-lite"/>
    </source>
</evidence>
<dbReference type="SUPFAM" id="SSF50249">
    <property type="entry name" value="Nucleic acid-binding proteins"/>
    <property type="match status" value="3"/>
</dbReference>
<proteinExistence type="predicted"/>
<reference evidence="3" key="2">
    <citation type="submission" date="2021-03" db="UniProtKB">
        <authorList>
            <consortium name="EnsemblPlants"/>
        </authorList>
    </citation>
    <scope>IDENTIFICATION</scope>
</reference>
<protein>
    <recommendedName>
        <fullName evidence="2">Replication factor A C-terminal domain-containing protein</fullName>
    </recommendedName>
</protein>
<dbReference type="EnsemblPlants" id="AUR62037122-RA">
    <property type="protein sequence ID" value="AUR62037122-RA:cds"/>
    <property type="gene ID" value="AUR62037122"/>
</dbReference>
<organism evidence="3 4">
    <name type="scientific">Chenopodium quinoa</name>
    <name type="common">Quinoa</name>
    <dbReference type="NCBI Taxonomy" id="63459"/>
    <lineage>
        <taxon>Eukaryota</taxon>
        <taxon>Viridiplantae</taxon>
        <taxon>Streptophyta</taxon>
        <taxon>Embryophyta</taxon>
        <taxon>Tracheophyta</taxon>
        <taxon>Spermatophyta</taxon>
        <taxon>Magnoliopsida</taxon>
        <taxon>eudicotyledons</taxon>
        <taxon>Gunneridae</taxon>
        <taxon>Pentapetalae</taxon>
        <taxon>Caryophyllales</taxon>
        <taxon>Chenopodiaceae</taxon>
        <taxon>Chenopodioideae</taxon>
        <taxon>Atripliceae</taxon>
        <taxon>Chenopodium</taxon>
    </lineage>
</organism>
<evidence type="ECO:0000313" key="3">
    <source>
        <dbReference type="EnsemblPlants" id="AUR62037122-RA:cds"/>
    </source>
</evidence>
<evidence type="ECO:0000259" key="2">
    <source>
        <dbReference type="Pfam" id="PF08646"/>
    </source>
</evidence>
<dbReference type="InterPro" id="IPR013955">
    <property type="entry name" value="Rep_factor-A_C"/>
</dbReference>
<reference evidence="3" key="1">
    <citation type="journal article" date="2017" name="Nature">
        <title>The genome of Chenopodium quinoa.</title>
        <authorList>
            <person name="Jarvis D.E."/>
            <person name="Ho Y.S."/>
            <person name="Lightfoot D.J."/>
            <person name="Schmoeckel S.M."/>
            <person name="Li B."/>
            <person name="Borm T.J.A."/>
            <person name="Ohyanagi H."/>
            <person name="Mineta K."/>
            <person name="Michell C.T."/>
            <person name="Saber N."/>
            <person name="Kharbatia N.M."/>
            <person name="Rupper R.R."/>
            <person name="Sharp A.R."/>
            <person name="Dally N."/>
            <person name="Boughton B.A."/>
            <person name="Woo Y.H."/>
            <person name="Gao G."/>
            <person name="Schijlen E.G.W.M."/>
            <person name="Guo X."/>
            <person name="Momin A.A."/>
            <person name="Negrao S."/>
            <person name="Al-Babili S."/>
            <person name="Gehring C."/>
            <person name="Roessner U."/>
            <person name="Jung C."/>
            <person name="Murphy K."/>
            <person name="Arold S.T."/>
            <person name="Gojobori T."/>
            <person name="van der Linden C.G."/>
            <person name="van Loo E.N."/>
            <person name="Jellen E.N."/>
            <person name="Maughan P.J."/>
            <person name="Tester M."/>
        </authorList>
    </citation>
    <scope>NUCLEOTIDE SEQUENCE [LARGE SCALE GENOMIC DNA]</scope>
    <source>
        <strain evidence="3">cv. PI 614886</strain>
    </source>
</reference>
<keyword evidence="4" id="KW-1185">Reference proteome</keyword>
<dbReference type="Pfam" id="PF08646">
    <property type="entry name" value="Rep_fac-A_C"/>
    <property type="match status" value="1"/>
</dbReference>
<dbReference type="AlphaFoldDB" id="A0A803MY42"/>
<feature type="domain" description="Replication factor A C-terminal" evidence="2">
    <location>
        <begin position="340"/>
        <end position="426"/>
    </location>
</feature>
<dbReference type="InterPro" id="IPR012340">
    <property type="entry name" value="NA-bd_OB-fold"/>
</dbReference>
<dbReference type="Gramene" id="AUR62037122-RA">
    <property type="protein sequence ID" value="AUR62037122-RA:cds"/>
    <property type="gene ID" value="AUR62037122"/>
</dbReference>
<dbReference type="CDD" id="cd18809">
    <property type="entry name" value="SF1_C_RecD"/>
    <property type="match status" value="1"/>
</dbReference>
<feature type="region of interest" description="Disordered" evidence="1">
    <location>
        <begin position="531"/>
        <end position="559"/>
    </location>
</feature>
<evidence type="ECO:0000313" key="4">
    <source>
        <dbReference type="Proteomes" id="UP000596660"/>
    </source>
</evidence>
<name>A0A803MY42_CHEQI</name>
<accession>A0A803MY42</accession>
<dbReference type="PANTHER" id="PTHR47165:SF4">
    <property type="entry name" value="OS03G0429900 PROTEIN"/>
    <property type="match status" value="1"/>
</dbReference>
<dbReference type="Proteomes" id="UP000596660">
    <property type="component" value="Unplaced"/>
</dbReference>
<dbReference type="PANTHER" id="PTHR47165">
    <property type="entry name" value="OS03G0429900 PROTEIN"/>
    <property type="match status" value="1"/>
</dbReference>
<dbReference type="Gene3D" id="2.40.50.140">
    <property type="entry name" value="Nucleic acid-binding proteins"/>
    <property type="match status" value="3"/>
</dbReference>
<dbReference type="SUPFAM" id="SSF52540">
    <property type="entry name" value="P-loop containing nucleoside triphosphate hydrolases"/>
    <property type="match status" value="1"/>
</dbReference>
<dbReference type="InterPro" id="IPR027417">
    <property type="entry name" value="P-loop_NTPase"/>
</dbReference>